<dbReference type="Proteomes" id="UP000254051">
    <property type="component" value="Unassembled WGS sequence"/>
</dbReference>
<evidence type="ECO:0000259" key="1">
    <source>
        <dbReference type="Pfam" id="PF04230"/>
    </source>
</evidence>
<keyword evidence="3" id="KW-1185">Reference proteome</keyword>
<protein>
    <submittedName>
        <fullName evidence="2">Polysaccharide pyruvyl transferase</fullName>
    </submittedName>
</protein>
<feature type="domain" description="Polysaccharide pyruvyl transferase" evidence="1">
    <location>
        <begin position="12"/>
        <end position="309"/>
    </location>
</feature>
<dbReference type="Pfam" id="PF04230">
    <property type="entry name" value="PS_pyruv_trans"/>
    <property type="match status" value="1"/>
</dbReference>
<sequence>MKIAGLTWWRNNYGSILQAYALQEYLGTIEGVDYKILCQYGKKIASVDNVIDKFKNIGIIPSLKRAYWKFGLKGLRERNKSIQEFVDNHLIISKNQYNEETIQYANDEFDCFICGSDQIWNPALTSVKSMYWLQFVNDNKKRIAYAPSVGVEKFSDDDMEVVKDNLRKFESISCREDSGTVVLNKLLEDNKCITVLDPTLLVERRLWDSVCSKRKTSEPYIFVYLLRGTKKQRKFIEEYAKRNKMKIMTMPFLDTEHIEIYDYKFGDEKIWEASPADFISMIRYSECVFTDSFHCMVFSCLYHRNFYSFPKIGVAQSNRIIDLQKSLCISNRIISDDMDFDDIDSLSKIDWNNVDSIIINKRTESANYLRKAILG</sequence>
<dbReference type="OrthoDB" id="9799278at2"/>
<accession>A0A316A2S9</accession>
<dbReference type="RefSeq" id="WP_109709107.1">
    <property type="nucleotide sequence ID" value="NZ_QGDS01000002.1"/>
</dbReference>
<dbReference type="AlphaFoldDB" id="A0A316A2S9"/>
<organism evidence="2 3">
    <name type="scientific">Faecalicatena contorta</name>
    <dbReference type="NCBI Taxonomy" id="39482"/>
    <lineage>
        <taxon>Bacteria</taxon>
        <taxon>Bacillati</taxon>
        <taxon>Bacillota</taxon>
        <taxon>Clostridia</taxon>
        <taxon>Lachnospirales</taxon>
        <taxon>Lachnospiraceae</taxon>
        <taxon>Faecalicatena</taxon>
    </lineage>
</organism>
<proteinExistence type="predicted"/>
<evidence type="ECO:0000313" key="3">
    <source>
        <dbReference type="Proteomes" id="UP000254051"/>
    </source>
</evidence>
<dbReference type="EMBL" id="UHJJ01000002">
    <property type="protein sequence ID" value="SUQ13114.1"/>
    <property type="molecule type" value="Genomic_DNA"/>
</dbReference>
<keyword evidence="2" id="KW-0808">Transferase</keyword>
<reference evidence="3" key="1">
    <citation type="submission" date="2017-07" db="EMBL/GenBank/DDBJ databases">
        <authorList>
            <person name="Varghese N."/>
            <person name="Submissions S."/>
        </authorList>
    </citation>
    <scope>NUCLEOTIDE SEQUENCE [LARGE SCALE GENOMIC DNA]</scope>
    <source>
        <strain evidence="3">NLAE-zl-C134</strain>
    </source>
</reference>
<name>A0A316A2S9_9FIRM</name>
<evidence type="ECO:0000313" key="2">
    <source>
        <dbReference type="EMBL" id="SUQ13114.1"/>
    </source>
</evidence>
<gene>
    <name evidence="2" type="ORF">SAMN05216529_102332</name>
</gene>
<dbReference type="GO" id="GO:0016740">
    <property type="term" value="F:transferase activity"/>
    <property type="evidence" value="ECO:0007669"/>
    <property type="project" value="UniProtKB-KW"/>
</dbReference>
<dbReference type="InterPro" id="IPR007345">
    <property type="entry name" value="Polysacch_pyruvyl_Trfase"/>
</dbReference>